<gene>
    <name evidence="1" type="ORF">OMP38_19630</name>
</gene>
<dbReference type="RefSeq" id="WP_277566584.1">
    <property type="nucleotide sequence ID" value="NZ_JAPDHZ010000003.1"/>
</dbReference>
<reference evidence="1 2" key="1">
    <citation type="submission" date="2022-10" db="EMBL/GenBank/DDBJ databases">
        <title>Comparative genomic analysis of Cohnella hashimotonis sp. nov., isolated from the International Space Station.</title>
        <authorList>
            <person name="Simpson A."/>
            <person name="Venkateswaran K."/>
        </authorList>
    </citation>
    <scope>NUCLEOTIDE SEQUENCE [LARGE SCALE GENOMIC DNA]</scope>
    <source>
        <strain evidence="1 2">DSM 18997</strain>
    </source>
</reference>
<dbReference type="EMBL" id="JAPDHZ010000003">
    <property type="protein sequence ID" value="MDG0792833.1"/>
    <property type="molecule type" value="Genomic_DNA"/>
</dbReference>
<sequence>MKRSTVRIDMSTPPKAYAWLILSVVPLPTISVRVSRGDVVEKDGMLGRIDPDDHDRVGPADVAAPLVHAEQQHRERVLGVQVDDAARRIGWVGIARRGELNGARSLPGLAAARSRAAGHGLRAVPRRGDGADRLIDVADRVRGFMV</sequence>
<protein>
    <submittedName>
        <fullName evidence="1">Uncharacterized protein</fullName>
    </submittedName>
</protein>
<organism evidence="1 2">
    <name type="scientific">Cohnella ginsengisoli</name>
    <dbReference type="NCBI Taxonomy" id="425004"/>
    <lineage>
        <taxon>Bacteria</taxon>
        <taxon>Bacillati</taxon>
        <taxon>Bacillota</taxon>
        <taxon>Bacilli</taxon>
        <taxon>Bacillales</taxon>
        <taxon>Paenibacillaceae</taxon>
        <taxon>Cohnella</taxon>
    </lineage>
</organism>
<accession>A0A9X4KIS5</accession>
<keyword evidence="2" id="KW-1185">Reference proteome</keyword>
<evidence type="ECO:0000313" key="1">
    <source>
        <dbReference type="EMBL" id="MDG0792833.1"/>
    </source>
</evidence>
<name>A0A9X4KIS5_9BACL</name>
<dbReference type="Proteomes" id="UP001153387">
    <property type="component" value="Unassembled WGS sequence"/>
</dbReference>
<evidence type="ECO:0000313" key="2">
    <source>
        <dbReference type="Proteomes" id="UP001153387"/>
    </source>
</evidence>
<proteinExistence type="predicted"/>
<dbReference type="AlphaFoldDB" id="A0A9X4KIS5"/>
<comment type="caution">
    <text evidence="1">The sequence shown here is derived from an EMBL/GenBank/DDBJ whole genome shotgun (WGS) entry which is preliminary data.</text>
</comment>